<organism evidence="3">
    <name type="scientific">hydrothermal vent metagenome</name>
    <dbReference type="NCBI Taxonomy" id="652676"/>
    <lineage>
        <taxon>unclassified sequences</taxon>
        <taxon>metagenomes</taxon>
        <taxon>ecological metagenomes</taxon>
    </lineage>
</organism>
<protein>
    <submittedName>
        <fullName evidence="3">Response regulator receiver protein</fullName>
    </submittedName>
</protein>
<accession>A0A3B0SZK6</accession>
<reference evidence="3" key="1">
    <citation type="submission" date="2018-06" db="EMBL/GenBank/DDBJ databases">
        <authorList>
            <person name="Zhirakovskaya E."/>
        </authorList>
    </citation>
    <scope>NUCLEOTIDE SEQUENCE</scope>
</reference>
<dbReference type="GO" id="GO:0000160">
    <property type="term" value="P:phosphorelay signal transduction system"/>
    <property type="evidence" value="ECO:0007669"/>
    <property type="project" value="InterPro"/>
</dbReference>
<proteinExistence type="predicted"/>
<dbReference type="Gene3D" id="3.40.50.2300">
    <property type="match status" value="1"/>
</dbReference>
<dbReference type="SMART" id="SM00448">
    <property type="entry name" value="REC"/>
    <property type="match status" value="1"/>
</dbReference>
<keyword evidence="1" id="KW-0597">Phosphoprotein</keyword>
<evidence type="ECO:0000259" key="2">
    <source>
        <dbReference type="PROSITE" id="PS50110"/>
    </source>
</evidence>
<sequence length="238" mass="25876">MDDLSPFAPQRAPTSNRPLLGMTVLVVEDSRYACEAMRLMCLRSGARIRRADCLRSARRHLQVYRPSVAIIDLGLPDGSGLDLISELDRASPRITAILGISGDDNSEAAARQAGADGFLHKPLEGLGTFQQAILENLPEDRQPNGPRVLSDDAVTPDPVAYRDDMTHVANLLEDHTDGPVLDYIAQFLGGVARSAEDFQLAKAAGDLAKYRANGDDLRAKVSKLSGMVQERMNKRIAI</sequence>
<dbReference type="SUPFAM" id="SSF52172">
    <property type="entry name" value="CheY-like"/>
    <property type="match status" value="1"/>
</dbReference>
<dbReference type="EMBL" id="UOEG01000204">
    <property type="protein sequence ID" value="VAW00196.1"/>
    <property type="molecule type" value="Genomic_DNA"/>
</dbReference>
<dbReference type="InterPro" id="IPR050595">
    <property type="entry name" value="Bact_response_regulator"/>
</dbReference>
<dbReference type="InterPro" id="IPR001789">
    <property type="entry name" value="Sig_transdc_resp-reg_receiver"/>
</dbReference>
<gene>
    <name evidence="3" type="ORF">MNBD_ALPHA07-2111</name>
</gene>
<name>A0A3B0SZK6_9ZZZZ</name>
<dbReference type="Pfam" id="PF00072">
    <property type="entry name" value="Response_reg"/>
    <property type="match status" value="1"/>
</dbReference>
<feature type="domain" description="Response regulatory" evidence="2">
    <location>
        <begin position="23"/>
        <end position="136"/>
    </location>
</feature>
<dbReference type="PANTHER" id="PTHR44591:SF3">
    <property type="entry name" value="RESPONSE REGULATORY DOMAIN-CONTAINING PROTEIN"/>
    <property type="match status" value="1"/>
</dbReference>
<dbReference type="InterPro" id="IPR011006">
    <property type="entry name" value="CheY-like_superfamily"/>
</dbReference>
<dbReference type="AlphaFoldDB" id="A0A3B0SZK6"/>
<dbReference type="PROSITE" id="PS50110">
    <property type="entry name" value="RESPONSE_REGULATORY"/>
    <property type="match status" value="1"/>
</dbReference>
<evidence type="ECO:0000256" key="1">
    <source>
        <dbReference type="ARBA" id="ARBA00022553"/>
    </source>
</evidence>
<evidence type="ECO:0000313" key="3">
    <source>
        <dbReference type="EMBL" id="VAW00196.1"/>
    </source>
</evidence>
<dbReference type="CDD" id="cd00156">
    <property type="entry name" value="REC"/>
    <property type="match status" value="1"/>
</dbReference>
<dbReference type="PANTHER" id="PTHR44591">
    <property type="entry name" value="STRESS RESPONSE REGULATOR PROTEIN 1"/>
    <property type="match status" value="1"/>
</dbReference>